<evidence type="ECO:0000313" key="5">
    <source>
        <dbReference type="Proteomes" id="UP000078555"/>
    </source>
</evidence>
<accession>A0A1A8YV15</accession>
<evidence type="ECO:0000313" key="2">
    <source>
        <dbReference type="EMBL" id="SBT34855.1"/>
    </source>
</evidence>
<reference evidence="4 5" key="2">
    <citation type="submission" date="2016-05" db="EMBL/GenBank/DDBJ databases">
        <authorList>
            <person name="Naeem Raeece"/>
        </authorList>
    </citation>
    <scope>NUCLEOTIDE SEQUENCE [LARGE SCALE GENOMIC DNA]</scope>
</reference>
<evidence type="ECO:0000256" key="1">
    <source>
        <dbReference type="SAM" id="MobiDB-lite"/>
    </source>
</evidence>
<name>A0A1A8YV15_PLAOA</name>
<gene>
    <name evidence="2" type="ORF">POVWA1_024450</name>
    <name evidence="3" type="ORF">POVWA2_024330</name>
</gene>
<organism evidence="3 4">
    <name type="scientific">Plasmodium ovale wallikeri</name>
    <dbReference type="NCBI Taxonomy" id="864142"/>
    <lineage>
        <taxon>Eukaryota</taxon>
        <taxon>Sar</taxon>
        <taxon>Alveolata</taxon>
        <taxon>Apicomplexa</taxon>
        <taxon>Aconoidasida</taxon>
        <taxon>Haemosporida</taxon>
        <taxon>Plasmodiidae</taxon>
        <taxon>Plasmodium</taxon>
        <taxon>Plasmodium (Plasmodium)</taxon>
    </lineage>
</organism>
<feature type="compositionally biased region" description="Low complexity" evidence="1">
    <location>
        <begin position="373"/>
        <end position="392"/>
    </location>
</feature>
<dbReference type="Proteomes" id="UP000078550">
    <property type="component" value="Unassembled WGS sequence"/>
</dbReference>
<proteinExistence type="predicted"/>
<dbReference type="EMBL" id="FLRD01000074">
    <property type="protein sequence ID" value="SBT34855.1"/>
    <property type="molecule type" value="Genomic_DNA"/>
</dbReference>
<sequence length="856" mass="98481">MSIRTLVTPVHIRWHPFVKIFSYLFDCFHLFALPTSVRAPYICSRTLHLLALPTSARAPYICSHSLHLLALPTSARTPYICSHSLHLLALPTSACSPATTREMAWILLLLVSLLFGSSHCEYSIKHTGELVLTNQLNSIVNAKVLTRGKSFNLELNNFIRFPVQCIPHSAVDYNSKKKKKPVYFIKHEFANSIFLYKNNVNIMPLIFPDRYYIVGIAANNEFVLMITDVDIYRIDVKKKKLSILHVLSQKHANILNNKEMFFTGVIADSIENHFFIICSIKQNYYIVHVKHNTTDDYIEVLNVIENINGKPMSVVNTVTIVGDRLYIAENSEKIYRLVMDRKNNTVKTKEMYTFRNGDKIVGISGKIGPSVSNGNENPNGKNGNTNDSTATSSSDYLIVNTKKVVNDKPSSEGCLYVMVVRGDNDNVDIYTVLDLYSKDINSLYFTIYDAHMSVDEEEYKTGELLKGVNSDRAKFLKMSKDKDEEEEEIKKKKEDNKYKLNIIWTNTYNCTINNGTIDFRNIKIEKNGEKKLPFVYVTNHYALAPHVTSVSNCSGKDKLFKDMCYYDCKSNFVSRLNKSEEYNENYSGNFIFDGLKDFIAFDYKSYLDVHILSYPMNNVVYVYVNNTPLIINLPKPFGLSIDMYSSTDNNVGVYITGNDDTQNYVSRCLIKKSEKAYECYNIYRKKNDTNELFQHLSYISYDENDGTHNSFIYLTNNKTNIYKLTKQNEKWIFEEWLNLDNANQRVGPITTSLNYFFAKKNVLTNLIKKYPQAKLLTKFNNPKEEDLHITDDGYIFLTGSHTIIFCSNNDSYGQDSGSTIHFYTSVLKEKYYQSFAVDSIVINVENDSKFNYYLDQ</sequence>
<reference evidence="3" key="1">
    <citation type="submission" date="2016-05" db="EMBL/GenBank/DDBJ databases">
        <authorList>
            <person name="Lavstsen T."/>
            <person name="Jespersen J.S."/>
        </authorList>
    </citation>
    <scope>NUCLEOTIDE SEQUENCE [LARGE SCALE GENOMIC DNA]</scope>
</reference>
<dbReference type="EMBL" id="FLRE01000095">
    <property type="protein sequence ID" value="SBT35287.1"/>
    <property type="molecule type" value="Genomic_DNA"/>
</dbReference>
<evidence type="ECO:0000313" key="3">
    <source>
        <dbReference type="EMBL" id="SBT35287.1"/>
    </source>
</evidence>
<dbReference type="AlphaFoldDB" id="A0A1A8YV15"/>
<feature type="region of interest" description="Disordered" evidence="1">
    <location>
        <begin position="369"/>
        <end position="392"/>
    </location>
</feature>
<evidence type="ECO:0000313" key="4">
    <source>
        <dbReference type="Proteomes" id="UP000078550"/>
    </source>
</evidence>
<protein>
    <submittedName>
        <fullName evidence="3">Translocon component PTEX88, putative</fullName>
    </submittedName>
</protein>
<keyword evidence="5" id="KW-1185">Reference proteome</keyword>
<dbReference type="Proteomes" id="UP000078555">
    <property type="component" value="Unassembled WGS sequence"/>
</dbReference>